<dbReference type="InterPro" id="IPR034737">
    <property type="entry name" value="TCTP"/>
</dbReference>
<gene>
    <name evidence="3" type="ORF">Bpfe_021769</name>
</gene>
<feature type="domain" description="TCTP" evidence="2">
    <location>
        <begin position="1"/>
        <end position="174"/>
    </location>
</feature>
<keyword evidence="4" id="KW-1185">Reference proteome</keyword>
<dbReference type="GO" id="GO:0005737">
    <property type="term" value="C:cytoplasm"/>
    <property type="evidence" value="ECO:0007669"/>
    <property type="project" value="TreeGrafter"/>
</dbReference>
<dbReference type="EMBL" id="JASAOG010000133">
    <property type="protein sequence ID" value="KAK0048821.1"/>
    <property type="molecule type" value="Genomic_DNA"/>
</dbReference>
<organism evidence="3 4">
    <name type="scientific">Biomphalaria pfeifferi</name>
    <name type="common">Bloodfluke planorb</name>
    <name type="synonym">Freshwater snail</name>
    <dbReference type="NCBI Taxonomy" id="112525"/>
    <lineage>
        <taxon>Eukaryota</taxon>
        <taxon>Metazoa</taxon>
        <taxon>Spiralia</taxon>
        <taxon>Lophotrochozoa</taxon>
        <taxon>Mollusca</taxon>
        <taxon>Gastropoda</taxon>
        <taxon>Heterobranchia</taxon>
        <taxon>Euthyneura</taxon>
        <taxon>Panpulmonata</taxon>
        <taxon>Hygrophila</taxon>
        <taxon>Lymnaeoidea</taxon>
        <taxon>Planorbidae</taxon>
        <taxon>Biomphalaria</taxon>
    </lineage>
</organism>
<comment type="similarity">
    <text evidence="1">Belongs to the TCTP family.</text>
</comment>
<dbReference type="PANTHER" id="PTHR11991">
    <property type="entry name" value="TRANSLATIONALLY CONTROLLED TUMOR PROTEIN-RELATED"/>
    <property type="match status" value="1"/>
</dbReference>
<name>A0AAD8B6F8_BIOPF</name>
<reference evidence="3" key="1">
    <citation type="journal article" date="2023" name="PLoS Negl. Trop. Dis.">
        <title>A genome sequence for Biomphalaria pfeifferi, the major vector snail for the human-infecting parasite Schistosoma mansoni.</title>
        <authorList>
            <person name="Bu L."/>
            <person name="Lu L."/>
            <person name="Laidemitt M.R."/>
            <person name="Zhang S.M."/>
            <person name="Mutuku M."/>
            <person name="Mkoji G."/>
            <person name="Steinauer M."/>
            <person name="Loker E.S."/>
        </authorList>
    </citation>
    <scope>NUCLEOTIDE SEQUENCE</scope>
    <source>
        <strain evidence="3">KasaAsao</strain>
    </source>
</reference>
<dbReference type="InterPro" id="IPR011057">
    <property type="entry name" value="Mss4-like_sf"/>
</dbReference>
<proteinExistence type="inferred from homology"/>
<dbReference type="PRINTS" id="PR01653">
    <property type="entry name" value="TCTPROTEIN"/>
</dbReference>
<evidence type="ECO:0000259" key="2">
    <source>
        <dbReference type="PROSITE" id="PS51797"/>
    </source>
</evidence>
<evidence type="ECO:0000313" key="3">
    <source>
        <dbReference type="EMBL" id="KAK0048821.1"/>
    </source>
</evidence>
<accession>A0AAD8B6F8</accession>
<dbReference type="Pfam" id="PF00838">
    <property type="entry name" value="TCTP"/>
    <property type="match status" value="1"/>
</dbReference>
<sequence length="174" mass="19607">MRVYKCIVTGDELFTDTYPIETVGALYKIKGKYVTRSDKVDESLLGANPSAEELDEGTDESSTSGINIVLDNRLQPTSFGTKKEYMAYFKDFVKRMEEFVKSKNPSVDLDAWRSGVQNAFKEVASNLKDYEFYTGESSNPDGNIALIKWEAPPGETDEVPYAYFFVDGVKEEKV</sequence>
<dbReference type="InterPro" id="IPR011323">
    <property type="entry name" value="Mss4/transl-control_tumour"/>
</dbReference>
<dbReference type="PANTHER" id="PTHR11991:SF0">
    <property type="entry name" value="TRANSLATIONALLY-CONTROLLED TUMOR PROTEIN"/>
    <property type="match status" value="1"/>
</dbReference>
<evidence type="ECO:0000313" key="4">
    <source>
        <dbReference type="Proteomes" id="UP001233172"/>
    </source>
</evidence>
<protein>
    <submittedName>
        <fullName evidence="3">Translationally-controlled tumor protein</fullName>
    </submittedName>
</protein>
<dbReference type="AlphaFoldDB" id="A0AAD8B6F8"/>
<dbReference type="Gene3D" id="2.170.150.10">
    <property type="entry name" value="Metal Binding Protein, Guanine Nucleotide Exchange Factor, Chain A"/>
    <property type="match status" value="1"/>
</dbReference>
<dbReference type="GO" id="GO:0005509">
    <property type="term" value="F:calcium ion binding"/>
    <property type="evidence" value="ECO:0007669"/>
    <property type="project" value="TreeGrafter"/>
</dbReference>
<dbReference type="PROSITE" id="PS01003">
    <property type="entry name" value="TCTP_2"/>
    <property type="match status" value="1"/>
</dbReference>
<dbReference type="PROSITE" id="PS51797">
    <property type="entry name" value="TCTP_3"/>
    <property type="match status" value="1"/>
</dbReference>
<comment type="caution">
    <text evidence="3">The sequence shown here is derived from an EMBL/GenBank/DDBJ whole genome shotgun (WGS) entry which is preliminary data.</text>
</comment>
<dbReference type="Proteomes" id="UP001233172">
    <property type="component" value="Unassembled WGS sequence"/>
</dbReference>
<dbReference type="InterPro" id="IPR018103">
    <property type="entry name" value="Translation_control_tumour_CS"/>
</dbReference>
<reference evidence="3" key="2">
    <citation type="submission" date="2023-04" db="EMBL/GenBank/DDBJ databases">
        <authorList>
            <person name="Bu L."/>
            <person name="Lu L."/>
            <person name="Laidemitt M.R."/>
            <person name="Zhang S.M."/>
            <person name="Mutuku M."/>
            <person name="Mkoji G."/>
            <person name="Steinauer M."/>
            <person name="Loker E.S."/>
        </authorList>
    </citation>
    <scope>NUCLEOTIDE SEQUENCE</scope>
    <source>
        <strain evidence="3">KasaAsao</strain>
        <tissue evidence="3">Whole Snail</tissue>
    </source>
</reference>
<dbReference type="SUPFAM" id="SSF51316">
    <property type="entry name" value="Mss4-like"/>
    <property type="match status" value="1"/>
</dbReference>
<evidence type="ECO:0000256" key="1">
    <source>
        <dbReference type="PROSITE-ProRule" id="PRU01133"/>
    </source>
</evidence>
<dbReference type="InterPro" id="IPR018105">
    <property type="entry name" value="Translational_control_tumour_p"/>
</dbReference>